<keyword evidence="5" id="KW-1185">Reference proteome</keyword>
<keyword evidence="1" id="KW-0175">Coiled coil</keyword>
<dbReference type="InterPro" id="IPR025827">
    <property type="entry name" value="Zn_ribbon_recom_dom"/>
</dbReference>
<dbReference type="GO" id="GO:0000150">
    <property type="term" value="F:DNA strand exchange activity"/>
    <property type="evidence" value="ECO:0007669"/>
    <property type="project" value="InterPro"/>
</dbReference>
<dbReference type="Gene3D" id="3.90.1750.20">
    <property type="entry name" value="Putative Large Serine Recombinase, Chain B, Domain 2"/>
    <property type="match status" value="1"/>
</dbReference>
<dbReference type="Pfam" id="PF13408">
    <property type="entry name" value="Zn_ribbon_recom"/>
    <property type="match status" value="1"/>
</dbReference>
<dbReference type="PROSITE" id="PS51736">
    <property type="entry name" value="RECOMBINASES_3"/>
    <property type="match status" value="1"/>
</dbReference>
<dbReference type="Pfam" id="PF07508">
    <property type="entry name" value="Recombinase"/>
    <property type="match status" value="1"/>
</dbReference>
<dbReference type="InterPro" id="IPR050639">
    <property type="entry name" value="SSR_resolvase"/>
</dbReference>
<dbReference type="AlphaFoldDB" id="A0A1I2ZED3"/>
<dbReference type="InterPro" id="IPR011109">
    <property type="entry name" value="DNA_bind_recombinase_dom"/>
</dbReference>
<dbReference type="SMART" id="SM00857">
    <property type="entry name" value="Resolvase"/>
    <property type="match status" value="1"/>
</dbReference>
<dbReference type="PANTHER" id="PTHR30461:SF23">
    <property type="entry name" value="DNA RECOMBINASE-RELATED"/>
    <property type="match status" value="1"/>
</dbReference>
<dbReference type="InterPro" id="IPR036162">
    <property type="entry name" value="Resolvase-like_N_sf"/>
</dbReference>
<dbReference type="PANTHER" id="PTHR30461">
    <property type="entry name" value="DNA-INVERTASE FROM LAMBDOID PROPHAGE"/>
    <property type="match status" value="1"/>
</dbReference>
<protein>
    <submittedName>
        <fullName evidence="4">Site-specific DNA recombinase</fullName>
    </submittedName>
</protein>
<gene>
    <name evidence="4" type="ORF">SAMN05660649_04900</name>
</gene>
<dbReference type="Gene3D" id="3.40.50.1390">
    <property type="entry name" value="Resolvase, N-terminal catalytic domain"/>
    <property type="match status" value="1"/>
</dbReference>
<evidence type="ECO:0000259" key="2">
    <source>
        <dbReference type="PROSITE" id="PS51736"/>
    </source>
</evidence>
<dbReference type="RefSeq" id="WP_092475686.1">
    <property type="nucleotide sequence ID" value="NZ_FOOX01000027.1"/>
</dbReference>
<dbReference type="GO" id="GO:0003677">
    <property type="term" value="F:DNA binding"/>
    <property type="evidence" value="ECO:0007669"/>
    <property type="project" value="InterPro"/>
</dbReference>
<proteinExistence type="predicted"/>
<feature type="coiled-coil region" evidence="1">
    <location>
        <begin position="386"/>
        <end position="485"/>
    </location>
</feature>
<dbReference type="InterPro" id="IPR006119">
    <property type="entry name" value="Resolv_N"/>
</dbReference>
<sequence>MKIGIYSRKSKFTGKGESIDNQIEMCKEYMNKLYKVEKFIIYEDEGFSGGNTDRPRFQQMLKDAKNKEFDVLVCYRLDRVSRNIADFSTLMEELQSHGISFVSIREQFDTTTPMGRAMMYIASVFAQLERETIEERVRDNMLELAKTGRWLGGVPPLGFKSKRQTYLDEKFKERSLVTLFPNSEESSKVEFIYDKYIELGSIHQLRKYLIQKNKRTANGKYYSSRVLSDILRNPAYVTANESVVRYLENKGIEVAGKDRINNKRGILIYNKKDKRGLKNGLEEWVGAVAKHNGYIGSEKWLEVQYRLDKNSMTLPRTGTSEVALLSGILRCAKCDASMNVTYGSKRKDGTIPHYYVCNIKTISGQAKCQNPNANGVDIDNTVIDKIIELSTSKETLLNELEALQRENKQPDKVNILDELKNKKRQLLSEINNLVNEVSKSAVAAKYILPQIEIKDQEVKKLDAEIDRLEKEYEEKKEETEGFNLVVNNILNFSNVIDGLSNREKKTFLQTIIDKVYWDGDTGEVAISLLTDKKKLSPNSNLSQFHPASSWPGN</sequence>
<dbReference type="InterPro" id="IPR038109">
    <property type="entry name" value="DNA_bind_recomb_sf"/>
</dbReference>
<dbReference type="SUPFAM" id="SSF53041">
    <property type="entry name" value="Resolvase-like"/>
    <property type="match status" value="1"/>
</dbReference>
<evidence type="ECO:0000313" key="5">
    <source>
        <dbReference type="Proteomes" id="UP000199337"/>
    </source>
</evidence>
<dbReference type="OrthoDB" id="1094757at2"/>
<dbReference type="STRING" id="341036.SAMN05660649_04900"/>
<dbReference type="CDD" id="cd03768">
    <property type="entry name" value="SR_ResInv"/>
    <property type="match status" value="1"/>
</dbReference>
<name>A0A1I2ZED3_9FIRM</name>
<dbReference type="Proteomes" id="UP000199337">
    <property type="component" value="Unassembled WGS sequence"/>
</dbReference>
<evidence type="ECO:0000256" key="1">
    <source>
        <dbReference type="SAM" id="Coils"/>
    </source>
</evidence>
<reference evidence="5" key="1">
    <citation type="submission" date="2016-10" db="EMBL/GenBank/DDBJ databases">
        <authorList>
            <person name="Varghese N."/>
            <person name="Submissions S."/>
        </authorList>
    </citation>
    <scope>NUCLEOTIDE SEQUENCE [LARGE SCALE GENOMIC DNA]</scope>
    <source>
        <strain evidence="5">DSM 17038</strain>
    </source>
</reference>
<organism evidence="4 5">
    <name type="scientific">Desulfotruncus arcticus DSM 17038</name>
    <dbReference type="NCBI Taxonomy" id="1121424"/>
    <lineage>
        <taxon>Bacteria</taxon>
        <taxon>Bacillati</taxon>
        <taxon>Bacillota</taxon>
        <taxon>Clostridia</taxon>
        <taxon>Eubacteriales</taxon>
        <taxon>Desulfallaceae</taxon>
        <taxon>Desulfotruncus</taxon>
    </lineage>
</organism>
<evidence type="ECO:0000313" key="4">
    <source>
        <dbReference type="EMBL" id="SFH36213.1"/>
    </source>
</evidence>
<feature type="domain" description="Recombinase" evidence="3">
    <location>
        <begin position="156"/>
        <end position="313"/>
    </location>
</feature>
<dbReference type="Pfam" id="PF00239">
    <property type="entry name" value="Resolvase"/>
    <property type="match status" value="1"/>
</dbReference>
<accession>A0A1I2ZED3</accession>
<dbReference type="PROSITE" id="PS51737">
    <property type="entry name" value="RECOMBINASE_DNA_BIND"/>
    <property type="match status" value="1"/>
</dbReference>
<dbReference type="EMBL" id="FOOX01000027">
    <property type="protein sequence ID" value="SFH36213.1"/>
    <property type="molecule type" value="Genomic_DNA"/>
</dbReference>
<feature type="domain" description="Resolvase/invertase-type recombinase catalytic" evidence="2">
    <location>
        <begin position="2"/>
        <end position="148"/>
    </location>
</feature>
<evidence type="ECO:0000259" key="3">
    <source>
        <dbReference type="PROSITE" id="PS51737"/>
    </source>
</evidence>